<dbReference type="SMART" id="SM00829">
    <property type="entry name" value="PKS_ER"/>
    <property type="match status" value="1"/>
</dbReference>
<evidence type="ECO:0000313" key="2">
    <source>
        <dbReference type="EMBL" id="BBZ21339.1"/>
    </source>
</evidence>
<name>A0A7I7WUL4_MYCGU</name>
<dbReference type="SUPFAM" id="SSF50129">
    <property type="entry name" value="GroES-like"/>
    <property type="match status" value="1"/>
</dbReference>
<dbReference type="GO" id="GO:0016491">
    <property type="term" value="F:oxidoreductase activity"/>
    <property type="evidence" value="ECO:0007669"/>
    <property type="project" value="InterPro"/>
</dbReference>
<accession>A0A7I7WUL4</accession>
<dbReference type="InterPro" id="IPR051397">
    <property type="entry name" value="Zn-ADH-like_protein"/>
</dbReference>
<feature type="domain" description="Enoyl reductase (ER)" evidence="1">
    <location>
        <begin position="10"/>
        <end position="318"/>
    </location>
</feature>
<dbReference type="Proteomes" id="UP000466187">
    <property type="component" value="Chromosome"/>
</dbReference>
<dbReference type="InterPro" id="IPR011032">
    <property type="entry name" value="GroES-like_sf"/>
</dbReference>
<dbReference type="RefSeq" id="WP_163690084.1">
    <property type="nucleotide sequence ID" value="NZ_AP022608.1"/>
</dbReference>
<dbReference type="PANTHER" id="PTHR43677">
    <property type="entry name" value="SHORT-CHAIN DEHYDROGENASE/REDUCTASE"/>
    <property type="match status" value="1"/>
</dbReference>
<dbReference type="AlphaFoldDB" id="A0A7I7WUL4"/>
<dbReference type="KEGG" id="mgad:MGAD_56740"/>
<reference evidence="2 3" key="1">
    <citation type="journal article" date="2019" name="Emerg. Microbes Infect.">
        <title>Comprehensive subspecies identification of 175 nontuberculous mycobacteria species based on 7547 genomic profiles.</title>
        <authorList>
            <person name="Matsumoto Y."/>
            <person name="Kinjo T."/>
            <person name="Motooka D."/>
            <person name="Nabeya D."/>
            <person name="Jung N."/>
            <person name="Uechi K."/>
            <person name="Horii T."/>
            <person name="Iida T."/>
            <person name="Fujita J."/>
            <person name="Nakamura S."/>
        </authorList>
    </citation>
    <scope>NUCLEOTIDE SEQUENCE [LARGE SCALE GENOMIC DNA]</scope>
    <source>
        <strain evidence="2 3">JCM 12688</strain>
    </source>
</reference>
<evidence type="ECO:0000313" key="3">
    <source>
        <dbReference type="Proteomes" id="UP000466187"/>
    </source>
</evidence>
<dbReference type="SUPFAM" id="SSF51735">
    <property type="entry name" value="NAD(P)-binding Rossmann-fold domains"/>
    <property type="match status" value="1"/>
</dbReference>
<protein>
    <submittedName>
        <fullName evidence="2">Alcohol dehydrogenase</fullName>
    </submittedName>
</protein>
<dbReference type="InterPro" id="IPR013149">
    <property type="entry name" value="ADH-like_C"/>
</dbReference>
<dbReference type="InterPro" id="IPR020843">
    <property type="entry name" value="ER"/>
</dbReference>
<dbReference type="InterPro" id="IPR013154">
    <property type="entry name" value="ADH-like_N"/>
</dbReference>
<proteinExistence type="predicted"/>
<sequence length="331" mass="34363">MRAAVCPQYGPPDVVRIEEQPSPRVATGQIRIRVAAAAVNFPDVLLIADRYQVTVPAPFIPGSEFAGVIVETGPGTTGFTVGDRVTGAAMFGAFAEEVAADPAGLARIPDGVDDRSAAAFGVAYRTAYHTLRSVARVRSGDQVVVLGAGGGVGLAAVQLAVQLGASVTAVASSDEKLAAADSYGARHLINHRSGALRDALRAALPDGADAVVDPVGGELSEPALRSLRRGGRFVTVGFASGDIPRIPLNLVLVKGVHVLGFQFQDVPADEFTRNEGELRELLMSGAVRPHIGAVYPLAETVQALERVAEGRAIGKIVIDLSPQARADVKTP</sequence>
<dbReference type="Pfam" id="PF08240">
    <property type="entry name" value="ADH_N"/>
    <property type="match status" value="1"/>
</dbReference>
<gene>
    <name evidence="2" type="ORF">MGAD_56740</name>
</gene>
<dbReference type="CDD" id="cd08241">
    <property type="entry name" value="QOR1"/>
    <property type="match status" value="1"/>
</dbReference>
<dbReference type="EMBL" id="AP022608">
    <property type="protein sequence ID" value="BBZ21339.1"/>
    <property type="molecule type" value="Genomic_DNA"/>
</dbReference>
<dbReference type="Gene3D" id="3.90.180.10">
    <property type="entry name" value="Medium-chain alcohol dehydrogenases, catalytic domain"/>
    <property type="match status" value="1"/>
</dbReference>
<dbReference type="Gene3D" id="3.40.50.720">
    <property type="entry name" value="NAD(P)-binding Rossmann-like Domain"/>
    <property type="match status" value="1"/>
</dbReference>
<organism evidence="2 3">
    <name type="scientific">Mycolicibacterium gadium</name>
    <name type="common">Mycobacterium gadium</name>
    <dbReference type="NCBI Taxonomy" id="1794"/>
    <lineage>
        <taxon>Bacteria</taxon>
        <taxon>Bacillati</taxon>
        <taxon>Actinomycetota</taxon>
        <taxon>Actinomycetes</taxon>
        <taxon>Mycobacteriales</taxon>
        <taxon>Mycobacteriaceae</taxon>
        <taxon>Mycolicibacterium</taxon>
    </lineage>
</organism>
<evidence type="ECO:0000259" key="1">
    <source>
        <dbReference type="SMART" id="SM00829"/>
    </source>
</evidence>
<dbReference type="PANTHER" id="PTHR43677:SF4">
    <property type="entry name" value="QUINONE OXIDOREDUCTASE-LIKE PROTEIN 2"/>
    <property type="match status" value="1"/>
</dbReference>
<dbReference type="InterPro" id="IPR036291">
    <property type="entry name" value="NAD(P)-bd_dom_sf"/>
</dbReference>
<dbReference type="Pfam" id="PF00107">
    <property type="entry name" value="ADH_zinc_N"/>
    <property type="match status" value="1"/>
</dbReference>